<feature type="transmembrane region" description="Helical" evidence="1">
    <location>
        <begin position="121"/>
        <end position="140"/>
    </location>
</feature>
<evidence type="ECO:0008006" key="4">
    <source>
        <dbReference type="Google" id="ProtNLM"/>
    </source>
</evidence>
<dbReference type="Pfam" id="PF24838">
    <property type="entry name" value="8xMP"/>
    <property type="match status" value="1"/>
</dbReference>
<sequence length="145" mass="16682">MENTTEDKELLLNQWQTCVDMANSVSQRRDNMNNIFITLNLAIMAAVSITWDIKSLFILIAGITICIIWMLNIRNYKLLNTAKFNVINSIEEKLPSAPFKDEWQFLKNSKKYMDSTTLERILPITFIILYIAAVIAIIVIKCTSC</sequence>
<dbReference type="InterPro" id="IPR056918">
    <property type="entry name" value="8xMP"/>
</dbReference>
<organism evidence="2 3">
    <name type="scientific">Coprococcus comes</name>
    <dbReference type="NCBI Taxonomy" id="410072"/>
    <lineage>
        <taxon>Bacteria</taxon>
        <taxon>Bacillati</taxon>
        <taxon>Bacillota</taxon>
        <taxon>Clostridia</taxon>
        <taxon>Lachnospirales</taxon>
        <taxon>Lachnospiraceae</taxon>
        <taxon>Coprococcus</taxon>
    </lineage>
</organism>
<comment type="caution">
    <text evidence="2">The sequence shown here is derived from an EMBL/GenBank/DDBJ whole genome shotgun (WGS) entry which is preliminary data.</text>
</comment>
<name>A0A849XSG4_9FIRM</name>
<accession>A0A849XSG4</accession>
<proteinExistence type="predicted"/>
<dbReference type="AlphaFoldDB" id="A0A849XSG4"/>
<evidence type="ECO:0000256" key="1">
    <source>
        <dbReference type="SAM" id="Phobius"/>
    </source>
</evidence>
<gene>
    <name evidence="2" type="ORF">HUU93_12475</name>
</gene>
<dbReference type="RefSeq" id="WP_175306007.1">
    <property type="nucleotide sequence ID" value="NZ_JABWDC010000056.1"/>
</dbReference>
<evidence type="ECO:0000313" key="3">
    <source>
        <dbReference type="Proteomes" id="UP000554488"/>
    </source>
</evidence>
<reference evidence="2 3" key="1">
    <citation type="submission" date="2020-04" db="EMBL/GenBank/DDBJ databases">
        <authorList>
            <person name="Pieper L."/>
        </authorList>
    </citation>
    <scope>NUCLEOTIDE SEQUENCE [LARGE SCALE GENOMIC DNA]</scope>
    <source>
        <strain evidence="2 3">F22</strain>
    </source>
</reference>
<evidence type="ECO:0000313" key="2">
    <source>
        <dbReference type="EMBL" id="NUN87397.1"/>
    </source>
</evidence>
<feature type="transmembrane region" description="Helical" evidence="1">
    <location>
        <begin position="31"/>
        <end position="49"/>
    </location>
</feature>
<keyword evidence="1" id="KW-0472">Membrane</keyword>
<reference evidence="2 3" key="2">
    <citation type="submission" date="2020-07" db="EMBL/GenBank/DDBJ databases">
        <title>Bacterial metabolism rescues the inhibition of intestinal drug absorption by food and drug additives.</title>
        <authorList>
            <person name="Zou L."/>
            <person name="Spanogiannopoulos P."/>
            <person name="Chien H.-C."/>
            <person name="Pieper L.M."/>
            <person name="Cai W."/>
            <person name="Khuri N."/>
            <person name="Pottel J."/>
            <person name="Vora B."/>
            <person name="Ni Z."/>
            <person name="Tsakalozou E."/>
            <person name="Zhang W."/>
            <person name="Shoichet B.K."/>
            <person name="Giacomini K.M."/>
            <person name="Turnbaugh P.J."/>
        </authorList>
    </citation>
    <scope>NUCLEOTIDE SEQUENCE [LARGE SCALE GENOMIC DNA]</scope>
    <source>
        <strain evidence="2 3">F22</strain>
    </source>
</reference>
<dbReference type="Proteomes" id="UP000554488">
    <property type="component" value="Unassembled WGS sequence"/>
</dbReference>
<keyword evidence="1" id="KW-0812">Transmembrane</keyword>
<keyword evidence="1" id="KW-1133">Transmembrane helix</keyword>
<dbReference type="EMBL" id="JABWDC010000056">
    <property type="protein sequence ID" value="NUN87397.1"/>
    <property type="molecule type" value="Genomic_DNA"/>
</dbReference>
<feature type="transmembrane region" description="Helical" evidence="1">
    <location>
        <begin position="55"/>
        <end position="73"/>
    </location>
</feature>
<protein>
    <recommendedName>
        <fullName evidence="4">Small integral membrane protein</fullName>
    </recommendedName>
</protein>